<dbReference type="Gene3D" id="3.30.450.40">
    <property type="match status" value="1"/>
</dbReference>
<evidence type="ECO:0000256" key="2">
    <source>
        <dbReference type="ARBA" id="ARBA00022840"/>
    </source>
</evidence>
<proteinExistence type="predicted"/>
<dbReference type="PROSITE" id="PS00675">
    <property type="entry name" value="SIGMA54_INTERACT_1"/>
    <property type="match status" value="1"/>
</dbReference>
<dbReference type="SMART" id="SM00065">
    <property type="entry name" value="GAF"/>
    <property type="match status" value="1"/>
</dbReference>
<keyword evidence="4" id="KW-0238">DNA-binding</keyword>
<dbReference type="SUPFAM" id="SSF52540">
    <property type="entry name" value="P-loop containing nucleoside triphosphate hydrolases"/>
    <property type="match status" value="1"/>
</dbReference>
<evidence type="ECO:0000313" key="9">
    <source>
        <dbReference type="Proteomes" id="UP000659124"/>
    </source>
</evidence>
<keyword evidence="5" id="KW-0010">Activator</keyword>
<dbReference type="Pfam" id="PF00158">
    <property type="entry name" value="Sigma54_activat"/>
    <property type="match status" value="1"/>
</dbReference>
<keyword evidence="1" id="KW-0547">Nucleotide-binding</keyword>
<keyword evidence="9" id="KW-1185">Reference proteome</keyword>
<dbReference type="InterPro" id="IPR003593">
    <property type="entry name" value="AAA+_ATPase"/>
</dbReference>
<dbReference type="PROSITE" id="PS50045">
    <property type="entry name" value="SIGMA54_INTERACT_4"/>
    <property type="match status" value="1"/>
</dbReference>
<dbReference type="SMART" id="SM00382">
    <property type="entry name" value="AAA"/>
    <property type="match status" value="1"/>
</dbReference>
<dbReference type="EMBL" id="JACVFC010000002">
    <property type="protein sequence ID" value="MBC9932263.1"/>
    <property type="molecule type" value="Genomic_DNA"/>
</dbReference>
<protein>
    <submittedName>
        <fullName evidence="8">Sigma 54-interacting transcriptional regulator</fullName>
    </submittedName>
</protein>
<dbReference type="InterPro" id="IPR027417">
    <property type="entry name" value="P-loop_NTPase"/>
</dbReference>
<reference evidence="8 9" key="1">
    <citation type="submission" date="2020-09" db="EMBL/GenBank/DDBJ databases">
        <title>Genome sequences of type strains of Chitinophaga qingshengii and Chitinophaga varians.</title>
        <authorList>
            <person name="Kittiwongwattana C."/>
        </authorList>
    </citation>
    <scope>NUCLEOTIDE SEQUENCE [LARGE SCALE GENOMIC DNA]</scope>
    <source>
        <strain evidence="8 9">JCM 30026</strain>
    </source>
</reference>
<dbReference type="PANTHER" id="PTHR32071:SF117">
    <property type="entry name" value="PTS-DEPENDENT DIHYDROXYACETONE KINASE OPERON REGULATORY PROTEIN-RELATED"/>
    <property type="match status" value="1"/>
</dbReference>
<evidence type="ECO:0000256" key="1">
    <source>
        <dbReference type="ARBA" id="ARBA00022741"/>
    </source>
</evidence>
<dbReference type="Pfam" id="PF25601">
    <property type="entry name" value="AAA_lid_14"/>
    <property type="match status" value="1"/>
</dbReference>
<dbReference type="Proteomes" id="UP000659124">
    <property type="component" value="Unassembled WGS sequence"/>
</dbReference>
<dbReference type="InterPro" id="IPR025944">
    <property type="entry name" value="Sigma_54_int_dom_CS"/>
</dbReference>
<accession>A0ABR7TRQ4</accession>
<gene>
    <name evidence="8" type="ORF">ICL07_17890</name>
</gene>
<dbReference type="Gene3D" id="1.10.10.60">
    <property type="entry name" value="Homeodomain-like"/>
    <property type="match status" value="1"/>
</dbReference>
<dbReference type="Gene3D" id="3.40.50.300">
    <property type="entry name" value="P-loop containing nucleotide triphosphate hydrolases"/>
    <property type="match status" value="1"/>
</dbReference>
<dbReference type="CDD" id="cd00009">
    <property type="entry name" value="AAA"/>
    <property type="match status" value="1"/>
</dbReference>
<dbReference type="SUPFAM" id="SSF46689">
    <property type="entry name" value="Homeodomain-like"/>
    <property type="match status" value="1"/>
</dbReference>
<keyword evidence="3" id="KW-0805">Transcription regulation</keyword>
<evidence type="ECO:0000313" key="8">
    <source>
        <dbReference type="EMBL" id="MBC9932263.1"/>
    </source>
</evidence>
<evidence type="ECO:0000256" key="4">
    <source>
        <dbReference type="ARBA" id="ARBA00023125"/>
    </source>
</evidence>
<dbReference type="InterPro" id="IPR025662">
    <property type="entry name" value="Sigma_54_int_dom_ATP-bd_1"/>
</dbReference>
<comment type="caution">
    <text evidence="8">The sequence shown here is derived from an EMBL/GenBank/DDBJ whole genome shotgun (WGS) entry which is preliminary data.</text>
</comment>
<name>A0ABR7TRQ4_9BACT</name>
<dbReference type="InterPro" id="IPR002078">
    <property type="entry name" value="Sigma_54_int"/>
</dbReference>
<feature type="domain" description="Sigma-54 factor interaction" evidence="7">
    <location>
        <begin position="217"/>
        <end position="446"/>
    </location>
</feature>
<dbReference type="InterPro" id="IPR058031">
    <property type="entry name" value="AAA_lid_NorR"/>
</dbReference>
<dbReference type="PROSITE" id="PS00688">
    <property type="entry name" value="SIGMA54_INTERACT_3"/>
    <property type="match status" value="1"/>
</dbReference>
<evidence type="ECO:0000256" key="3">
    <source>
        <dbReference type="ARBA" id="ARBA00023015"/>
    </source>
</evidence>
<organism evidence="8 9">
    <name type="scientific">Chitinophaga qingshengii</name>
    <dbReference type="NCBI Taxonomy" id="1569794"/>
    <lineage>
        <taxon>Bacteria</taxon>
        <taxon>Pseudomonadati</taxon>
        <taxon>Bacteroidota</taxon>
        <taxon>Chitinophagia</taxon>
        <taxon>Chitinophagales</taxon>
        <taxon>Chitinophagaceae</taxon>
        <taxon>Chitinophaga</taxon>
    </lineage>
</organism>
<sequence length="536" mass="60573">MDTDTSEKKELEILLCLSKAIAAARHRADLWEIINEQLLETFGASYYTICLINEDGVTHSPFLYSTEKKIRTITGENPIIHQRHPVHDGIFDRAIEAEEPVLFNMERLVRQKDIPAYIIHWYNAGVKEMMLVRICNGKEPKGVLYLYSRKTGVLSGNRDSFLNGIADHLGTGISNILANEKIVQQLTEIRKYKTRLEQENSYLKEEWKKERHLTGNTVGSATAMKEVYDLVSKVAPSEATVLILGETGTGKELVAHQVHEASRRRDKLMIKVNCAAIPVNLVESELFGHEKGSFTGALERRIGKFELANNSTLFLDEIGELPMEMQAKLLRVLQEKEIERIGGKSVYKVNVRIIAATNKNLEAEVQAGRFRSDLYYRLNVFPVVLPPLRERREDIPALAAFFMEKYATNAGKKITGIAPKVMAKLMAYPWPGNIRELEHLIERTVLLTSTHHITEVSLPVKNKVLSSQMGMETQVRSLADVEREHILHMLKLSKGRISGPHGAAAKLQLPSTTLISKMQKLGIRKEHFVDIQQQGN</sequence>
<keyword evidence="2" id="KW-0067">ATP-binding</keyword>
<dbReference type="Gene3D" id="1.10.8.60">
    <property type="match status" value="1"/>
</dbReference>
<dbReference type="InterPro" id="IPR009057">
    <property type="entry name" value="Homeodomain-like_sf"/>
</dbReference>
<dbReference type="RefSeq" id="WP_188089393.1">
    <property type="nucleotide sequence ID" value="NZ_JACVFC010000002.1"/>
</dbReference>
<evidence type="ECO:0000259" key="7">
    <source>
        <dbReference type="PROSITE" id="PS50045"/>
    </source>
</evidence>
<dbReference type="SUPFAM" id="SSF55781">
    <property type="entry name" value="GAF domain-like"/>
    <property type="match status" value="1"/>
</dbReference>
<evidence type="ECO:0000256" key="5">
    <source>
        <dbReference type="ARBA" id="ARBA00023159"/>
    </source>
</evidence>
<evidence type="ECO:0000256" key="6">
    <source>
        <dbReference type="ARBA" id="ARBA00023163"/>
    </source>
</evidence>
<dbReference type="PANTHER" id="PTHR32071">
    <property type="entry name" value="TRANSCRIPTIONAL REGULATORY PROTEIN"/>
    <property type="match status" value="1"/>
</dbReference>
<dbReference type="InterPro" id="IPR029016">
    <property type="entry name" value="GAF-like_dom_sf"/>
</dbReference>
<dbReference type="InterPro" id="IPR003018">
    <property type="entry name" value="GAF"/>
</dbReference>
<keyword evidence="6" id="KW-0804">Transcription</keyword>